<dbReference type="PROSITE" id="PS51257">
    <property type="entry name" value="PROKAR_LIPOPROTEIN"/>
    <property type="match status" value="1"/>
</dbReference>
<keyword evidence="2" id="KW-0540">Nuclease</keyword>
<gene>
    <name evidence="2" type="ORF">MKQ68_17690</name>
</gene>
<evidence type="ECO:0000313" key="2">
    <source>
        <dbReference type="EMBL" id="UYQ91920.1"/>
    </source>
</evidence>
<dbReference type="InterPro" id="IPR051916">
    <property type="entry name" value="GPI-anchor_lipid_remodeler"/>
</dbReference>
<dbReference type="RefSeq" id="WP_264280272.1">
    <property type="nucleotide sequence ID" value="NZ_CP107006.1"/>
</dbReference>
<dbReference type="Pfam" id="PF03372">
    <property type="entry name" value="Exo_endo_phos"/>
    <property type="match status" value="1"/>
</dbReference>
<evidence type="ECO:0000259" key="1">
    <source>
        <dbReference type="Pfam" id="PF03372"/>
    </source>
</evidence>
<dbReference type="GO" id="GO:0004519">
    <property type="term" value="F:endonuclease activity"/>
    <property type="evidence" value="ECO:0007669"/>
    <property type="project" value="UniProtKB-KW"/>
</dbReference>
<evidence type="ECO:0000313" key="3">
    <source>
        <dbReference type="Proteomes" id="UP001162741"/>
    </source>
</evidence>
<dbReference type="EMBL" id="CP107006">
    <property type="protein sequence ID" value="UYQ91920.1"/>
    <property type="molecule type" value="Genomic_DNA"/>
</dbReference>
<dbReference type="SUPFAM" id="SSF56219">
    <property type="entry name" value="DNase I-like"/>
    <property type="match status" value="1"/>
</dbReference>
<dbReference type="Gene3D" id="3.60.10.10">
    <property type="entry name" value="Endonuclease/exonuclease/phosphatase"/>
    <property type="match status" value="1"/>
</dbReference>
<keyword evidence="2" id="KW-0378">Hydrolase</keyword>
<protein>
    <submittedName>
        <fullName evidence="2">Endonuclease/exonuclease/phosphatase family protein</fullName>
    </submittedName>
</protein>
<dbReference type="PANTHER" id="PTHR14859:SF15">
    <property type="entry name" value="ENDONUCLEASE_EXONUCLEASE_PHOSPHATASE DOMAIN-CONTAINING PROTEIN"/>
    <property type="match status" value="1"/>
</dbReference>
<dbReference type="Proteomes" id="UP001162741">
    <property type="component" value="Chromosome"/>
</dbReference>
<feature type="domain" description="Endonuclease/exonuclease/phosphatase" evidence="1">
    <location>
        <begin position="36"/>
        <end position="259"/>
    </location>
</feature>
<name>A0ABY6IX12_9BACT</name>
<keyword evidence="2" id="KW-0255">Endonuclease</keyword>
<keyword evidence="3" id="KW-1185">Reference proteome</keyword>
<dbReference type="InterPro" id="IPR005135">
    <property type="entry name" value="Endo/exonuclease/phosphatase"/>
</dbReference>
<sequence length="268" mass="29154">MKKYLPFHLVMLIALAGCSTSRNSRSGTAARQVAVLTYNVHHANPPSESKDVINLDTIAHAIRNSGATLVALQELDSVTIRAQKVFQLKALADKLGMHYYYGKAIPYEGGGYGVGILSKYPLTDTRTVVLPKIAGFKGEDRVVAMGRVELPGGKKVWFASTHLDVTKEENRQLQSNAIVKLAASLDAPLLIGGDFNATDEKGGMQSLFAYFADASAAKAPTIPNINPKRRIDYILFPKTANFRLISEHVLTESAYASDHLGYQAVLAY</sequence>
<accession>A0ABY6IX12</accession>
<reference evidence="2" key="1">
    <citation type="submission" date="2022-10" db="EMBL/GenBank/DDBJ databases">
        <title>Chitinophaga sp. nov., isolated from soil.</title>
        <authorList>
            <person name="Jeon C.O."/>
        </authorList>
    </citation>
    <scope>NUCLEOTIDE SEQUENCE</scope>
    <source>
        <strain evidence="2">R8</strain>
    </source>
</reference>
<organism evidence="2 3">
    <name type="scientific">Chitinophaga horti</name>
    <dbReference type="NCBI Taxonomy" id="2920382"/>
    <lineage>
        <taxon>Bacteria</taxon>
        <taxon>Pseudomonadati</taxon>
        <taxon>Bacteroidota</taxon>
        <taxon>Chitinophagia</taxon>
        <taxon>Chitinophagales</taxon>
        <taxon>Chitinophagaceae</taxon>
        <taxon>Chitinophaga</taxon>
    </lineage>
</organism>
<proteinExistence type="predicted"/>
<dbReference type="PANTHER" id="PTHR14859">
    <property type="entry name" value="CALCOFLUOR WHITE HYPERSENSITIVE PROTEIN PRECURSOR"/>
    <property type="match status" value="1"/>
</dbReference>
<dbReference type="InterPro" id="IPR036691">
    <property type="entry name" value="Endo/exonu/phosph_ase_sf"/>
</dbReference>